<dbReference type="GeneID" id="9628223"/>
<gene>
    <name evidence="1" type="ORF">VOLCADRAFT_108306</name>
</gene>
<organism evidence="2">
    <name type="scientific">Volvox carteri f. nagariensis</name>
    <dbReference type="NCBI Taxonomy" id="3068"/>
    <lineage>
        <taxon>Eukaryota</taxon>
        <taxon>Viridiplantae</taxon>
        <taxon>Chlorophyta</taxon>
        <taxon>core chlorophytes</taxon>
        <taxon>Chlorophyceae</taxon>
        <taxon>CS clade</taxon>
        <taxon>Chlamydomonadales</taxon>
        <taxon>Volvocaceae</taxon>
        <taxon>Volvox</taxon>
    </lineage>
</organism>
<proteinExistence type="predicted"/>
<evidence type="ECO:0000313" key="2">
    <source>
        <dbReference type="Proteomes" id="UP000001058"/>
    </source>
</evidence>
<dbReference type="InParanoid" id="D8UJD4"/>
<dbReference type="AlphaFoldDB" id="D8UJD4"/>
<protein>
    <submittedName>
        <fullName evidence="1">Uncharacterized protein</fullName>
    </submittedName>
</protein>
<dbReference type="Proteomes" id="UP000001058">
    <property type="component" value="Unassembled WGS sequence"/>
</dbReference>
<evidence type="ECO:0000313" key="1">
    <source>
        <dbReference type="EMBL" id="EFJ40168.1"/>
    </source>
</evidence>
<name>D8UJD4_VOLCA</name>
<reference evidence="1 2" key="1">
    <citation type="journal article" date="2010" name="Science">
        <title>Genomic analysis of organismal complexity in the multicellular green alga Volvox carteri.</title>
        <authorList>
            <person name="Prochnik S.E."/>
            <person name="Umen J."/>
            <person name="Nedelcu A.M."/>
            <person name="Hallmann A."/>
            <person name="Miller S.M."/>
            <person name="Nishii I."/>
            <person name="Ferris P."/>
            <person name="Kuo A."/>
            <person name="Mitros T."/>
            <person name="Fritz-Laylin L.K."/>
            <person name="Hellsten U."/>
            <person name="Chapman J."/>
            <person name="Simakov O."/>
            <person name="Rensing S.A."/>
            <person name="Terry A."/>
            <person name="Pangilinan J."/>
            <person name="Kapitonov V."/>
            <person name="Jurka J."/>
            <person name="Salamov A."/>
            <person name="Shapiro H."/>
            <person name="Schmutz J."/>
            <person name="Grimwood J."/>
            <person name="Lindquist E."/>
            <person name="Lucas S."/>
            <person name="Grigoriev I.V."/>
            <person name="Schmitt R."/>
            <person name="Kirk D."/>
            <person name="Rokhsar D.S."/>
        </authorList>
    </citation>
    <scope>NUCLEOTIDE SEQUENCE [LARGE SCALE GENOMIC DNA]</scope>
    <source>
        <strain evidence="2">f. Nagariensis / Eve</strain>
    </source>
</reference>
<sequence>MVKIINGEIVPGFQVLSRQATPGDPAQQRLEGKPGAAALASACKPPRCGSFLPHPELSPFWACQMPRCLVYGSHRTPYLRQLPWACSSDGAAPWWP</sequence>
<keyword evidence="2" id="KW-1185">Reference proteome</keyword>
<dbReference type="EMBL" id="GL378425">
    <property type="protein sequence ID" value="EFJ40168.1"/>
    <property type="molecule type" value="Genomic_DNA"/>
</dbReference>
<accession>D8UJD4</accession>
<dbReference type="RefSeq" id="XP_002958778.1">
    <property type="nucleotide sequence ID" value="XM_002958732.1"/>
</dbReference>
<dbReference type="KEGG" id="vcn:VOLCADRAFT_108306"/>